<dbReference type="Proteomes" id="UP000295793">
    <property type="component" value="Unassembled WGS sequence"/>
</dbReference>
<sequence>MLFLNYFMRVWLHSIIFSINEMYVSMMAIISVATQFLLIFAFENF</sequence>
<dbReference type="EMBL" id="SLZR01000006">
    <property type="protein sequence ID" value="TCS41287.1"/>
    <property type="molecule type" value="Genomic_DNA"/>
</dbReference>
<organism evidence="2 3">
    <name type="scientific">Reinekea marinisedimentorum</name>
    <dbReference type="NCBI Taxonomy" id="230495"/>
    <lineage>
        <taxon>Bacteria</taxon>
        <taxon>Pseudomonadati</taxon>
        <taxon>Pseudomonadota</taxon>
        <taxon>Gammaproteobacteria</taxon>
        <taxon>Oceanospirillales</taxon>
        <taxon>Saccharospirillaceae</taxon>
        <taxon>Reinekea</taxon>
    </lineage>
</organism>
<keyword evidence="1" id="KW-0812">Transmembrane</keyword>
<proteinExistence type="predicted"/>
<keyword evidence="1" id="KW-1133">Transmembrane helix</keyword>
<evidence type="ECO:0000256" key="1">
    <source>
        <dbReference type="SAM" id="Phobius"/>
    </source>
</evidence>
<evidence type="ECO:0000313" key="2">
    <source>
        <dbReference type="EMBL" id="TCS41287.1"/>
    </source>
</evidence>
<dbReference type="AlphaFoldDB" id="A0A4R3I5L4"/>
<comment type="caution">
    <text evidence="2">The sequence shown here is derived from an EMBL/GenBank/DDBJ whole genome shotgun (WGS) entry which is preliminary data.</text>
</comment>
<feature type="transmembrane region" description="Helical" evidence="1">
    <location>
        <begin position="21"/>
        <end position="42"/>
    </location>
</feature>
<keyword evidence="1" id="KW-0472">Membrane</keyword>
<reference evidence="2 3" key="1">
    <citation type="submission" date="2019-03" db="EMBL/GenBank/DDBJ databases">
        <title>Genomic Encyclopedia of Archaeal and Bacterial Type Strains, Phase II (KMG-II): from individual species to whole genera.</title>
        <authorList>
            <person name="Goeker M."/>
        </authorList>
    </citation>
    <scope>NUCLEOTIDE SEQUENCE [LARGE SCALE GENOMIC DNA]</scope>
    <source>
        <strain evidence="2 3">DSM 15388</strain>
    </source>
</reference>
<name>A0A4R3I5L4_9GAMM</name>
<accession>A0A4R3I5L4</accession>
<evidence type="ECO:0000313" key="3">
    <source>
        <dbReference type="Proteomes" id="UP000295793"/>
    </source>
</evidence>
<protein>
    <submittedName>
        <fullName evidence="2">Uncharacterized protein</fullName>
    </submittedName>
</protein>
<keyword evidence="3" id="KW-1185">Reference proteome</keyword>
<gene>
    <name evidence="2" type="ORF">BCF53_10618</name>
</gene>